<gene>
    <name evidence="2" type="ORF">NP493_739g02043</name>
</gene>
<feature type="compositionally biased region" description="Basic and acidic residues" evidence="1">
    <location>
        <begin position="1"/>
        <end position="15"/>
    </location>
</feature>
<dbReference type="Proteomes" id="UP001209878">
    <property type="component" value="Unassembled WGS sequence"/>
</dbReference>
<evidence type="ECO:0000313" key="2">
    <source>
        <dbReference type="EMBL" id="KAK2175237.1"/>
    </source>
</evidence>
<sequence>MDGQSDKQRNTRTDRAAIYGRSSDQQESPVDWTPHEYVTRQATKVLYSQLSSGHIKRGRPRPRFKDTIKRNMKLRDIKSDSWTSLSQQRDKWRALVK</sequence>
<reference evidence="2" key="1">
    <citation type="journal article" date="2023" name="Mol. Biol. Evol.">
        <title>Third-Generation Sequencing Reveals the Adaptive Role of the Epigenome in Three Deep-Sea Polychaetes.</title>
        <authorList>
            <person name="Perez M."/>
            <person name="Aroh O."/>
            <person name="Sun Y."/>
            <person name="Lan Y."/>
            <person name="Juniper S.K."/>
            <person name="Young C.R."/>
            <person name="Angers B."/>
            <person name="Qian P.Y."/>
        </authorList>
    </citation>
    <scope>NUCLEOTIDE SEQUENCE</scope>
    <source>
        <strain evidence="2">R07B-5</strain>
    </source>
</reference>
<proteinExistence type="predicted"/>
<organism evidence="2 3">
    <name type="scientific">Ridgeia piscesae</name>
    <name type="common">Tubeworm</name>
    <dbReference type="NCBI Taxonomy" id="27915"/>
    <lineage>
        <taxon>Eukaryota</taxon>
        <taxon>Metazoa</taxon>
        <taxon>Spiralia</taxon>
        <taxon>Lophotrochozoa</taxon>
        <taxon>Annelida</taxon>
        <taxon>Polychaeta</taxon>
        <taxon>Sedentaria</taxon>
        <taxon>Canalipalpata</taxon>
        <taxon>Sabellida</taxon>
        <taxon>Siboglinidae</taxon>
        <taxon>Ridgeia</taxon>
    </lineage>
</organism>
<evidence type="ECO:0000256" key="1">
    <source>
        <dbReference type="SAM" id="MobiDB-lite"/>
    </source>
</evidence>
<dbReference type="AlphaFoldDB" id="A0AAD9NM19"/>
<name>A0AAD9NM19_RIDPI</name>
<protein>
    <submittedName>
        <fullName evidence="2">Uncharacterized protein</fullName>
    </submittedName>
</protein>
<evidence type="ECO:0000313" key="3">
    <source>
        <dbReference type="Proteomes" id="UP001209878"/>
    </source>
</evidence>
<keyword evidence="3" id="KW-1185">Reference proteome</keyword>
<feature type="region of interest" description="Disordered" evidence="1">
    <location>
        <begin position="1"/>
        <end position="32"/>
    </location>
</feature>
<comment type="caution">
    <text evidence="2">The sequence shown here is derived from an EMBL/GenBank/DDBJ whole genome shotgun (WGS) entry which is preliminary data.</text>
</comment>
<dbReference type="EMBL" id="JAODUO010000742">
    <property type="protein sequence ID" value="KAK2175237.1"/>
    <property type="molecule type" value="Genomic_DNA"/>
</dbReference>
<accession>A0AAD9NM19</accession>